<dbReference type="EMBL" id="JRES01000083">
    <property type="protein sequence ID" value="KNC34261.1"/>
    <property type="molecule type" value="Genomic_DNA"/>
</dbReference>
<dbReference type="Proteomes" id="UP000037069">
    <property type="component" value="Unassembled WGS sequence"/>
</dbReference>
<gene>
    <name evidence="2" type="ORF">FF38_09922</name>
</gene>
<feature type="compositionally biased region" description="Basic and acidic residues" evidence="1">
    <location>
        <begin position="207"/>
        <end position="242"/>
    </location>
</feature>
<feature type="compositionally biased region" description="Basic and acidic residues" evidence="1">
    <location>
        <begin position="166"/>
        <end position="175"/>
    </location>
</feature>
<protein>
    <submittedName>
        <fullName evidence="2">Uncharacterized protein</fullName>
    </submittedName>
</protein>
<feature type="region of interest" description="Disordered" evidence="1">
    <location>
        <begin position="283"/>
        <end position="307"/>
    </location>
</feature>
<dbReference type="AlphaFoldDB" id="A0A0L0CPS2"/>
<evidence type="ECO:0000313" key="2">
    <source>
        <dbReference type="EMBL" id="KNC34261.1"/>
    </source>
</evidence>
<organism evidence="2 3">
    <name type="scientific">Lucilia cuprina</name>
    <name type="common">Green bottle fly</name>
    <name type="synonym">Australian sheep blowfly</name>
    <dbReference type="NCBI Taxonomy" id="7375"/>
    <lineage>
        <taxon>Eukaryota</taxon>
        <taxon>Metazoa</taxon>
        <taxon>Ecdysozoa</taxon>
        <taxon>Arthropoda</taxon>
        <taxon>Hexapoda</taxon>
        <taxon>Insecta</taxon>
        <taxon>Pterygota</taxon>
        <taxon>Neoptera</taxon>
        <taxon>Endopterygota</taxon>
        <taxon>Diptera</taxon>
        <taxon>Brachycera</taxon>
        <taxon>Muscomorpha</taxon>
        <taxon>Oestroidea</taxon>
        <taxon>Calliphoridae</taxon>
        <taxon>Luciliinae</taxon>
        <taxon>Lucilia</taxon>
    </lineage>
</organism>
<evidence type="ECO:0000256" key="1">
    <source>
        <dbReference type="SAM" id="MobiDB-lite"/>
    </source>
</evidence>
<feature type="region of interest" description="Disordered" evidence="1">
    <location>
        <begin position="159"/>
        <end position="265"/>
    </location>
</feature>
<comment type="caution">
    <text evidence="2">The sequence shown here is derived from an EMBL/GenBank/DDBJ whole genome shotgun (WGS) entry which is preliminary data.</text>
</comment>
<reference evidence="2 3" key="1">
    <citation type="journal article" date="2015" name="Nat. Commun.">
        <title>Lucilia cuprina genome unlocks parasitic fly biology to underpin future interventions.</title>
        <authorList>
            <person name="Anstead C.A."/>
            <person name="Korhonen P.K."/>
            <person name="Young N.D."/>
            <person name="Hall R.S."/>
            <person name="Jex A.R."/>
            <person name="Murali S.C."/>
            <person name="Hughes D.S."/>
            <person name="Lee S.F."/>
            <person name="Perry T."/>
            <person name="Stroehlein A.J."/>
            <person name="Ansell B.R."/>
            <person name="Breugelmans B."/>
            <person name="Hofmann A."/>
            <person name="Qu J."/>
            <person name="Dugan S."/>
            <person name="Lee S.L."/>
            <person name="Chao H."/>
            <person name="Dinh H."/>
            <person name="Han Y."/>
            <person name="Doddapaneni H.V."/>
            <person name="Worley K.C."/>
            <person name="Muzny D.M."/>
            <person name="Ioannidis P."/>
            <person name="Waterhouse R.M."/>
            <person name="Zdobnov E.M."/>
            <person name="James P.J."/>
            <person name="Bagnall N.H."/>
            <person name="Kotze A.C."/>
            <person name="Gibbs R.A."/>
            <person name="Richards S."/>
            <person name="Batterham P."/>
            <person name="Gasser R.B."/>
        </authorList>
    </citation>
    <scope>NUCLEOTIDE SEQUENCE [LARGE SCALE GENOMIC DNA]</scope>
    <source>
        <strain evidence="2 3">LS</strain>
        <tissue evidence="2">Full body</tissue>
    </source>
</reference>
<evidence type="ECO:0000313" key="3">
    <source>
        <dbReference type="Proteomes" id="UP000037069"/>
    </source>
</evidence>
<proteinExistence type="predicted"/>
<sequence>MVNRSNRCSNVLTASRAHCREKYTVFDGGNSINVRIHRSGDGHNKDHKYDKSSEGRYRIHSKTKDGIVQETRGDKLFVRKEGRDEENINFDANVSNRKKTMDGKSKVAGEEVIDYYDKINQKWKSSRRREGELNGYDKNDPDITLKEREVLVHGIKKGNKNYVPDINDKTTEDLKNKKKGKSLRVNNDTFKDDNESDENYNRKGKFGKSDSKMKEKYSKNLKKGESNYKDRELGISEMDNTKTKKGKNKYKEDEDGASIGSDDEYTKKRTYGKGIKNKYIQERDGTDVGSDGEYTQKRTYGKGNKNKYKKNNGGADIVSDYNDYIQKRTYKKGNKDNYNDGNFENAARNVIKRSSRKSKSLNKNGETPRNVRQYKYRKSQDFDVVNKFKGKNYRVVTDLRTKVRRGDHIGLNNESNFNYIRKLQGLMFKKAESLQYRYIKPSRADEVKACDYLRALMEQRDLCSQLTCNLHSNQFGSHICVPQTCNSNSCAKNVISCFSQSCKC</sequence>
<keyword evidence="3" id="KW-1185">Reference proteome</keyword>
<name>A0A0L0CPS2_LUCCU</name>
<dbReference type="OrthoDB" id="8060664at2759"/>
<accession>A0A0L0CPS2</accession>